<proteinExistence type="predicted"/>
<accession>A0A0A1GSD4</accession>
<dbReference type="STRING" id="1291742.LOOC260_103320"/>
<dbReference type="Pfam" id="PF05014">
    <property type="entry name" value="Nuc_deoxyrib_tr"/>
    <property type="match status" value="1"/>
</dbReference>
<organism evidence="1 2">
    <name type="scientific">Paucilactobacillus hokkaidonensis JCM 18461</name>
    <dbReference type="NCBI Taxonomy" id="1291742"/>
    <lineage>
        <taxon>Bacteria</taxon>
        <taxon>Bacillati</taxon>
        <taxon>Bacillota</taxon>
        <taxon>Bacilli</taxon>
        <taxon>Lactobacillales</taxon>
        <taxon>Lactobacillaceae</taxon>
        <taxon>Paucilactobacillus</taxon>
    </lineage>
</organism>
<dbReference type="SUPFAM" id="SSF52309">
    <property type="entry name" value="N-(deoxy)ribosyltransferase-like"/>
    <property type="match status" value="1"/>
</dbReference>
<gene>
    <name evidence="1" type="ORF">LOOC260_103320</name>
</gene>
<evidence type="ECO:0000313" key="2">
    <source>
        <dbReference type="Proteomes" id="UP000031620"/>
    </source>
</evidence>
<reference evidence="1 2" key="1">
    <citation type="submission" date="2014-11" db="EMBL/GenBank/DDBJ databases">
        <title>Complete genome sequence and analysis of Lactobacillus hokkaidonensis LOOC260T.</title>
        <authorList>
            <person name="Tanizawa Y."/>
            <person name="Tohno M."/>
            <person name="Kaminuma E."/>
            <person name="Nakamura Y."/>
            <person name="Arita M."/>
        </authorList>
    </citation>
    <scope>NUCLEOTIDE SEQUENCE [LARGE SCALE GENOMIC DNA]</scope>
    <source>
        <strain evidence="1 2">LOOC260</strain>
    </source>
</reference>
<dbReference type="RefSeq" id="WP_082232258.1">
    <property type="nucleotide sequence ID" value="NZ_AP014680.1"/>
</dbReference>
<protein>
    <submittedName>
        <fullName evidence="1">Nucleoside deoxyribosyltransferase</fullName>
    </submittedName>
</protein>
<dbReference type="Proteomes" id="UP000031620">
    <property type="component" value="Chromosome"/>
</dbReference>
<dbReference type="EMBL" id="AP014680">
    <property type="protein sequence ID" value="BAP84910.1"/>
    <property type="molecule type" value="Genomic_DNA"/>
</dbReference>
<name>A0A0A1GSD4_9LACO</name>
<evidence type="ECO:0000313" key="1">
    <source>
        <dbReference type="EMBL" id="BAP84910.1"/>
    </source>
</evidence>
<dbReference type="Gene3D" id="3.40.50.450">
    <property type="match status" value="1"/>
</dbReference>
<sequence length="158" mass="18255">MYKNKVYLASPFFSDQQKERIDIVTAALRQNSSIDATEIYNPQEHQEETLPFASHEWQDSVFATDMRQVKRADVVVGILDYKYEENNLEPDAGTIFEIGAAWAWSIPVVMVQFNPENELNLMLARSHTAMFTGDKIKAGLEEYDFNNLPTHWTDMKVF</sequence>
<dbReference type="HOGENOM" id="CLU_117644_0_0_9"/>
<dbReference type="KEGG" id="lho:LOOC260_103320"/>
<dbReference type="AlphaFoldDB" id="A0A0A1GSD4"/>
<dbReference type="InterPro" id="IPR007710">
    <property type="entry name" value="Nucleoside_deoxyribTrfase"/>
</dbReference>
<keyword evidence="1" id="KW-0808">Transferase</keyword>
<dbReference type="GO" id="GO:0016740">
    <property type="term" value="F:transferase activity"/>
    <property type="evidence" value="ECO:0007669"/>
    <property type="project" value="UniProtKB-KW"/>
</dbReference>